<organism evidence="2 3">
    <name type="scientific">Cucurbitaria berberidis CBS 394.84</name>
    <dbReference type="NCBI Taxonomy" id="1168544"/>
    <lineage>
        <taxon>Eukaryota</taxon>
        <taxon>Fungi</taxon>
        <taxon>Dikarya</taxon>
        <taxon>Ascomycota</taxon>
        <taxon>Pezizomycotina</taxon>
        <taxon>Dothideomycetes</taxon>
        <taxon>Pleosporomycetidae</taxon>
        <taxon>Pleosporales</taxon>
        <taxon>Pleosporineae</taxon>
        <taxon>Cucurbitariaceae</taxon>
        <taxon>Cucurbitaria</taxon>
    </lineage>
</organism>
<dbReference type="EMBL" id="ML976619">
    <property type="protein sequence ID" value="KAF1840990.1"/>
    <property type="molecule type" value="Genomic_DNA"/>
</dbReference>
<feature type="domain" description="F-box" evidence="1">
    <location>
        <begin position="5"/>
        <end position="46"/>
    </location>
</feature>
<protein>
    <recommendedName>
        <fullName evidence="1">F-box domain-containing protein</fullName>
    </recommendedName>
</protein>
<dbReference type="OrthoDB" id="10262814at2759"/>
<reference evidence="2" key="1">
    <citation type="submission" date="2020-01" db="EMBL/GenBank/DDBJ databases">
        <authorList>
            <consortium name="DOE Joint Genome Institute"/>
            <person name="Haridas S."/>
            <person name="Albert R."/>
            <person name="Binder M."/>
            <person name="Bloem J."/>
            <person name="Labutti K."/>
            <person name="Salamov A."/>
            <person name="Andreopoulos B."/>
            <person name="Baker S.E."/>
            <person name="Barry K."/>
            <person name="Bills G."/>
            <person name="Bluhm B.H."/>
            <person name="Cannon C."/>
            <person name="Castanera R."/>
            <person name="Culley D.E."/>
            <person name="Daum C."/>
            <person name="Ezra D."/>
            <person name="Gonzalez J.B."/>
            <person name="Henrissat B."/>
            <person name="Kuo A."/>
            <person name="Liang C."/>
            <person name="Lipzen A."/>
            <person name="Lutzoni F."/>
            <person name="Magnuson J."/>
            <person name="Mondo S."/>
            <person name="Nolan M."/>
            <person name="Ohm R."/>
            <person name="Pangilinan J."/>
            <person name="Park H.-J."/>
            <person name="Ramirez L."/>
            <person name="Alfaro M."/>
            <person name="Sun H."/>
            <person name="Tritt A."/>
            <person name="Yoshinaga Y."/>
            <person name="Zwiers L.-H."/>
            <person name="Turgeon B.G."/>
            <person name="Goodwin S.B."/>
            <person name="Spatafora J.W."/>
            <person name="Crous P.W."/>
            <person name="Grigoriev I.V."/>
        </authorList>
    </citation>
    <scope>NUCLEOTIDE SEQUENCE</scope>
    <source>
        <strain evidence="2">CBS 394.84</strain>
    </source>
</reference>
<dbReference type="InterPro" id="IPR036047">
    <property type="entry name" value="F-box-like_dom_sf"/>
</dbReference>
<evidence type="ECO:0000259" key="1">
    <source>
        <dbReference type="Pfam" id="PF12937"/>
    </source>
</evidence>
<dbReference type="GeneID" id="63854620"/>
<sequence length="444" mass="50647">MARFELLPAELQLQIFSYLYSSDVKAARAVSRKLRDNATPALFRTVVACARYQAMGAFQKVALHPVYPTYVKEIIFDGSVYEARLALYEHAYNHEVEELRGGSHWGKRSRWKRYQVLYQEQEDMKTSGVLLQTIARALEWMPNVSSIVYSPHPHLVPVEAKDMRDLVPRGTARSSSFPSYQMSNGFAGVHHPFRQLIGAIYLSKYAGIREFTVEAYQKHHSGTQFSLSVFDFPEAVDLQAGQHFFQHLTKLELNIALQESRSRMGGVDVHRSLKQLANLASLLTATKDLRHLAFHVANWKCSASLMYGFIISDEQPIFRNLGLRTTWDKLQSLSLEGIYADEKDFTDLIKRHKTTLRSLVFGKCSLCSGVWAEIVDEAVFGSMTASFVLDRVNEIHLPGVDWMTLSTIEKENWRYEGRLLVSIDGERTFINTNSSKKSVYDLRS</sequence>
<dbReference type="AlphaFoldDB" id="A0A9P4G8J1"/>
<evidence type="ECO:0000313" key="2">
    <source>
        <dbReference type="EMBL" id="KAF1840990.1"/>
    </source>
</evidence>
<evidence type="ECO:0000313" key="3">
    <source>
        <dbReference type="Proteomes" id="UP000800039"/>
    </source>
</evidence>
<proteinExistence type="predicted"/>
<dbReference type="SUPFAM" id="SSF81383">
    <property type="entry name" value="F-box domain"/>
    <property type="match status" value="1"/>
</dbReference>
<name>A0A9P4G8J1_9PLEO</name>
<keyword evidence="3" id="KW-1185">Reference proteome</keyword>
<dbReference type="Pfam" id="PF12937">
    <property type="entry name" value="F-box-like"/>
    <property type="match status" value="1"/>
</dbReference>
<comment type="caution">
    <text evidence="2">The sequence shown here is derived from an EMBL/GenBank/DDBJ whole genome shotgun (WGS) entry which is preliminary data.</text>
</comment>
<dbReference type="Proteomes" id="UP000800039">
    <property type="component" value="Unassembled WGS sequence"/>
</dbReference>
<dbReference type="RefSeq" id="XP_040783553.1">
    <property type="nucleotide sequence ID" value="XM_040937370.1"/>
</dbReference>
<accession>A0A9P4G8J1</accession>
<dbReference type="InterPro" id="IPR001810">
    <property type="entry name" value="F-box_dom"/>
</dbReference>
<gene>
    <name evidence="2" type="ORF">K460DRAFT_410383</name>
</gene>